<dbReference type="Pfam" id="PF00646">
    <property type="entry name" value="F-box"/>
    <property type="match status" value="1"/>
</dbReference>
<comment type="caution">
    <text evidence="3">The sequence shown here is derived from an EMBL/GenBank/DDBJ whole genome shotgun (WGS) entry which is preliminary data.</text>
</comment>
<gene>
    <name evidence="3" type="ORF">HID58_023407</name>
</gene>
<dbReference type="InterPro" id="IPR015915">
    <property type="entry name" value="Kelch-typ_b-propeller"/>
</dbReference>
<evidence type="ECO:0008006" key="5">
    <source>
        <dbReference type="Google" id="ProtNLM"/>
    </source>
</evidence>
<dbReference type="EMBL" id="JAGKQM010000006">
    <property type="protein sequence ID" value="KAH0923389.1"/>
    <property type="molecule type" value="Genomic_DNA"/>
</dbReference>
<feature type="domain" description="FKB95-like N-terminal Kelch" evidence="2">
    <location>
        <begin position="80"/>
        <end position="334"/>
    </location>
</feature>
<dbReference type="Proteomes" id="UP000824890">
    <property type="component" value="Unassembled WGS sequence"/>
</dbReference>
<evidence type="ECO:0000259" key="1">
    <source>
        <dbReference type="Pfam" id="PF00646"/>
    </source>
</evidence>
<accession>A0ABQ8D226</accession>
<protein>
    <recommendedName>
        <fullName evidence="5">F-box domain-containing protein</fullName>
    </recommendedName>
</protein>
<dbReference type="InterPro" id="IPR057499">
    <property type="entry name" value="Kelch_FKB95"/>
</dbReference>
<evidence type="ECO:0000313" key="3">
    <source>
        <dbReference type="EMBL" id="KAH0923389.1"/>
    </source>
</evidence>
<feature type="domain" description="F-box" evidence="1">
    <location>
        <begin position="18"/>
        <end position="48"/>
    </location>
</feature>
<keyword evidence="4" id="KW-1185">Reference proteome</keyword>
<feature type="non-terminal residue" evidence="3">
    <location>
        <position position="1"/>
    </location>
</feature>
<proteinExistence type="predicted"/>
<reference evidence="3 4" key="1">
    <citation type="submission" date="2021-05" db="EMBL/GenBank/DDBJ databases">
        <title>Genome Assembly of Synthetic Allotetraploid Brassica napus Reveals Homoeologous Exchanges between Subgenomes.</title>
        <authorList>
            <person name="Davis J.T."/>
        </authorList>
    </citation>
    <scope>NUCLEOTIDE SEQUENCE [LARGE SCALE GENOMIC DNA]</scope>
    <source>
        <strain evidence="4">cv. Da-Ae</strain>
        <tissue evidence="3">Seedling</tissue>
    </source>
</reference>
<name>A0ABQ8D226_BRANA</name>
<dbReference type="PANTHER" id="PTHR24414">
    <property type="entry name" value="F-BOX/KELCH-REPEAT PROTEIN SKIP4"/>
    <property type="match status" value="1"/>
</dbReference>
<dbReference type="Pfam" id="PF25210">
    <property type="entry name" value="Kelch_FKB95"/>
    <property type="match status" value="1"/>
</dbReference>
<dbReference type="SUPFAM" id="SSF117281">
    <property type="entry name" value="Kelch motif"/>
    <property type="match status" value="1"/>
</dbReference>
<evidence type="ECO:0000259" key="2">
    <source>
        <dbReference type="Pfam" id="PF25210"/>
    </source>
</evidence>
<dbReference type="InterPro" id="IPR001810">
    <property type="entry name" value="F-box_dom"/>
</dbReference>
<organism evidence="3 4">
    <name type="scientific">Brassica napus</name>
    <name type="common">Rape</name>
    <dbReference type="NCBI Taxonomy" id="3708"/>
    <lineage>
        <taxon>Eukaryota</taxon>
        <taxon>Viridiplantae</taxon>
        <taxon>Streptophyta</taxon>
        <taxon>Embryophyta</taxon>
        <taxon>Tracheophyta</taxon>
        <taxon>Spermatophyta</taxon>
        <taxon>Magnoliopsida</taxon>
        <taxon>eudicotyledons</taxon>
        <taxon>Gunneridae</taxon>
        <taxon>Pentapetalae</taxon>
        <taxon>rosids</taxon>
        <taxon>malvids</taxon>
        <taxon>Brassicales</taxon>
        <taxon>Brassicaceae</taxon>
        <taxon>Brassiceae</taxon>
        <taxon>Brassica</taxon>
    </lineage>
</organism>
<dbReference type="Gene3D" id="2.120.10.80">
    <property type="entry name" value="Kelch-type beta propeller"/>
    <property type="match status" value="1"/>
</dbReference>
<evidence type="ECO:0000313" key="4">
    <source>
        <dbReference type="Proteomes" id="UP000824890"/>
    </source>
</evidence>
<dbReference type="PANTHER" id="PTHR24414:SF184">
    <property type="entry name" value="GALACTOSE OXIDASE_KELCH REPEAT SUPERFAMILY PROTEIN"/>
    <property type="match status" value="1"/>
</dbReference>
<dbReference type="InterPro" id="IPR050354">
    <property type="entry name" value="F-box/kelch-repeat_ARATH"/>
</dbReference>
<sequence>RKFDKKKNPKRKKRMTNFLMLPDDLVLNCFARVSRLDYPILSLVCKRLIPISPCLNKASPDPNPLRPHRELSLHPNQTLWFTFCRPTPNSSKNILIPVSSPNLPPCSSSSQVSVVGPNIYFFGGLVNVRNNKADPSSSIMVLDSHSHEWHEQWCGGVTLHPTSLLVPPALSMNVARAFHSANLLASKIYVTGGCKDINSTNWMEVFDTKTQTWDFLQIPSEEICRASGYKSVTSEGAVYVKCEAERVTYKLHKGIRWRADVLGMNMGWRSSSSLFVIENVLYLYSWRVYWYQLQRERLWKDLKGLEIYPRLSLSDQVKLIDYGGKMAVLWDEYECECPRTQIVPESDSTLKAKGSLEKIEQDGRTRDEHFDDVSAVSIIMKMAVAEILQTFCR</sequence>